<dbReference type="InterPro" id="IPR001584">
    <property type="entry name" value="Integrase_cat-core"/>
</dbReference>
<name>A0A935K432_9RHOO</name>
<accession>A0A935K432</accession>
<dbReference type="InterPro" id="IPR036397">
    <property type="entry name" value="RNaseH_sf"/>
</dbReference>
<dbReference type="InterPro" id="IPR025948">
    <property type="entry name" value="HTH-like_dom"/>
</dbReference>
<evidence type="ECO:0000313" key="4">
    <source>
        <dbReference type="Proteomes" id="UP000739411"/>
    </source>
</evidence>
<feature type="domain" description="Integrase catalytic" evidence="2">
    <location>
        <begin position="222"/>
        <end position="384"/>
    </location>
</feature>
<proteinExistence type="predicted"/>
<dbReference type="InterPro" id="IPR048020">
    <property type="entry name" value="Transpos_IS3"/>
</dbReference>
<comment type="caution">
    <text evidence="3">The sequence shown here is derived from an EMBL/GenBank/DDBJ whole genome shotgun (WGS) entry which is preliminary data.</text>
</comment>
<dbReference type="AlphaFoldDB" id="A0A935K432"/>
<dbReference type="Pfam" id="PF00665">
    <property type="entry name" value="rve"/>
    <property type="match status" value="1"/>
</dbReference>
<dbReference type="SUPFAM" id="SSF53098">
    <property type="entry name" value="Ribonuclease H-like"/>
    <property type="match status" value="1"/>
</dbReference>
<dbReference type="SUPFAM" id="SSF46689">
    <property type="entry name" value="Homeodomain-like"/>
    <property type="match status" value="1"/>
</dbReference>
<reference evidence="3 4" key="1">
    <citation type="submission" date="2020-10" db="EMBL/GenBank/DDBJ databases">
        <title>Connecting structure to function with the recovery of over 1000 high-quality activated sludge metagenome-assembled genomes encoding full-length rRNA genes using long-read sequencing.</title>
        <authorList>
            <person name="Singleton C.M."/>
            <person name="Petriglieri F."/>
            <person name="Kristensen J.M."/>
            <person name="Kirkegaard R.H."/>
            <person name="Michaelsen T.Y."/>
            <person name="Andersen M.H."/>
            <person name="Karst S.M."/>
            <person name="Dueholm M.S."/>
            <person name="Nielsen P.H."/>
            <person name="Albertsen M."/>
        </authorList>
    </citation>
    <scope>NUCLEOTIDE SEQUENCE [LARGE SCALE GENOMIC DNA]</scope>
    <source>
        <strain evidence="3">EsbW_18-Q3-R4-48_BATAC.463</strain>
    </source>
</reference>
<dbReference type="Pfam" id="PF13333">
    <property type="entry name" value="rve_2"/>
    <property type="match status" value="1"/>
</dbReference>
<dbReference type="PANTHER" id="PTHR46889">
    <property type="entry name" value="TRANSPOSASE INSF FOR INSERTION SEQUENCE IS3B-RELATED"/>
    <property type="match status" value="1"/>
</dbReference>
<evidence type="ECO:0000259" key="2">
    <source>
        <dbReference type="PROSITE" id="PS50994"/>
    </source>
</evidence>
<dbReference type="Proteomes" id="UP000739411">
    <property type="component" value="Unassembled WGS sequence"/>
</dbReference>
<evidence type="ECO:0000313" key="3">
    <source>
        <dbReference type="EMBL" id="MBK7415993.1"/>
    </source>
</evidence>
<evidence type="ECO:0000256" key="1">
    <source>
        <dbReference type="SAM" id="Coils"/>
    </source>
</evidence>
<dbReference type="Gene3D" id="3.30.420.10">
    <property type="entry name" value="Ribonuclease H-like superfamily/Ribonuclease H"/>
    <property type="match status" value="1"/>
</dbReference>
<organism evidence="3 4">
    <name type="scientific">Candidatus Dechloromonas phosphorivorans</name>
    <dbReference type="NCBI Taxonomy" id="2899244"/>
    <lineage>
        <taxon>Bacteria</taxon>
        <taxon>Pseudomonadati</taxon>
        <taxon>Pseudomonadota</taxon>
        <taxon>Betaproteobacteria</taxon>
        <taxon>Rhodocyclales</taxon>
        <taxon>Azonexaceae</taxon>
        <taxon>Dechloromonas</taxon>
    </lineage>
</organism>
<dbReference type="PROSITE" id="PS50994">
    <property type="entry name" value="INTEGRASE"/>
    <property type="match status" value="1"/>
</dbReference>
<gene>
    <name evidence="3" type="ORF">IPJ38_13620</name>
</gene>
<dbReference type="InterPro" id="IPR012337">
    <property type="entry name" value="RNaseH-like_sf"/>
</dbReference>
<protein>
    <submittedName>
        <fullName evidence="3">IS3 family transposase</fullName>
    </submittedName>
</protein>
<dbReference type="Gene3D" id="1.10.10.60">
    <property type="entry name" value="Homeodomain-like"/>
    <property type="match status" value="1"/>
</dbReference>
<dbReference type="InterPro" id="IPR009057">
    <property type="entry name" value="Homeodomain-like_sf"/>
</dbReference>
<dbReference type="EMBL" id="JADJMS010000029">
    <property type="protein sequence ID" value="MBK7415993.1"/>
    <property type="molecule type" value="Genomic_DNA"/>
</dbReference>
<dbReference type="Pfam" id="PF13276">
    <property type="entry name" value="HTH_21"/>
    <property type="match status" value="1"/>
</dbReference>
<dbReference type="GO" id="GO:0006313">
    <property type="term" value="P:DNA transposition"/>
    <property type="evidence" value="ECO:0007669"/>
    <property type="project" value="InterPro"/>
</dbReference>
<feature type="coiled-coil region" evidence="1">
    <location>
        <begin position="64"/>
        <end position="91"/>
    </location>
</feature>
<dbReference type="GO" id="GO:0015074">
    <property type="term" value="P:DNA integration"/>
    <property type="evidence" value="ECO:0007669"/>
    <property type="project" value="InterPro"/>
</dbReference>
<sequence>MERIPRAVYTKEFRAEAAALVLRDGLSASAAAKRLSISKKTLDNWLALAKAGKLAAIGSNRSPVTEQEAELSRLRKELAETKMERDLLKKAAGVLCEGVTARYAVMKQNRLHYPISLMANAFDVSVSGYHAWDERPTSKRAQADARLCVAIRAAHQRTRQTYGAERLQPELKADGFPASVGRIKRLRQEMNLRCKQKRRFKATTNSNHKLPVADNLLNQTFTAQRPNEAWVTDITYIPTSEGWLYLAGIKDIFTCEIVGYALSERMTKELVGKALFLAVTTKRPPSGLIHHSDRGSQYCSHDYQRLVSQFGMKASMSRRGNCYDNAPMESFWGTLKNELVHHRRYETRAEAIREISEYIDIFYNRYRRHSRLGYLSPAVFTQQFYAKRLAA</sequence>
<dbReference type="Pfam" id="PF01527">
    <property type="entry name" value="HTH_Tnp_1"/>
    <property type="match status" value="1"/>
</dbReference>
<dbReference type="PANTHER" id="PTHR46889:SF4">
    <property type="entry name" value="TRANSPOSASE INSO FOR INSERTION SEQUENCE ELEMENT IS911B-RELATED"/>
    <property type="match status" value="1"/>
</dbReference>
<keyword evidence="1" id="KW-0175">Coiled coil</keyword>
<dbReference type="NCBIfam" id="NF033516">
    <property type="entry name" value="transpos_IS3"/>
    <property type="match status" value="1"/>
</dbReference>
<dbReference type="GO" id="GO:0004803">
    <property type="term" value="F:transposase activity"/>
    <property type="evidence" value="ECO:0007669"/>
    <property type="project" value="InterPro"/>
</dbReference>
<dbReference type="InterPro" id="IPR002514">
    <property type="entry name" value="Transposase_8"/>
</dbReference>
<dbReference type="GO" id="GO:0003677">
    <property type="term" value="F:DNA binding"/>
    <property type="evidence" value="ECO:0007669"/>
    <property type="project" value="InterPro"/>
</dbReference>
<dbReference type="InterPro" id="IPR050900">
    <property type="entry name" value="Transposase_IS3/IS150/IS904"/>
</dbReference>